<keyword evidence="3" id="KW-1185">Reference proteome</keyword>
<feature type="domain" description="Immunity MXAN-0049 protein" evidence="1">
    <location>
        <begin position="41"/>
        <end position="186"/>
    </location>
</feature>
<reference evidence="2 3" key="1">
    <citation type="submission" date="2024-06" db="EMBL/GenBank/DDBJ databases">
        <authorList>
            <person name="Li F."/>
        </authorList>
    </citation>
    <scope>NUCLEOTIDE SEQUENCE [LARGE SCALE GENOMIC DNA]</scope>
    <source>
        <strain evidence="2 3">GXAS 311</strain>
    </source>
</reference>
<dbReference type="RefSeq" id="WP_353874547.1">
    <property type="nucleotide sequence ID" value="NZ_JBEVCJ010000006.1"/>
</dbReference>
<sequence>MSFWVLFSTNNDDGVYLNYEPENGPDGYMYYEGVSLLKDFPVQEQAIMAYHPEYTTSPKLHDFVESRKRFHVINHKVRIIFEKLKLPSLEYLPISIVDTNQKIVSQDYCILNLLKIVEFIDMEHSEYRQDRLDRGQISRMKKLVIKKDIPADAKLFRDPNMMDRVFIHDDVKAALEAENITGYKLMPADGWEGFDF</sequence>
<proteinExistence type="predicted"/>
<evidence type="ECO:0000313" key="3">
    <source>
        <dbReference type="Proteomes" id="UP001548189"/>
    </source>
</evidence>
<dbReference type="EMBL" id="JBEVCJ010000006">
    <property type="protein sequence ID" value="MET1254933.1"/>
    <property type="molecule type" value="Genomic_DNA"/>
</dbReference>
<organism evidence="2 3">
    <name type="scientific">Aliikangiella maris</name>
    <dbReference type="NCBI Taxonomy" id="3162458"/>
    <lineage>
        <taxon>Bacteria</taxon>
        <taxon>Pseudomonadati</taxon>
        <taxon>Pseudomonadota</taxon>
        <taxon>Gammaproteobacteria</taxon>
        <taxon>Oceanospirillales</taxon>
        <taxon>Pleioneaceae</taxon>
        <taxon>Aliikangiella</taxon>
    </lineage>
</organism>
<dbReference type="Pfam" id="PF07791">
    <property type="entry name" value="Imm11"/>
    <property type="match status" value="1"/>
</dbReference>
<comment type="caution">
    <text evidence="2">The sequence shown here is derived from an EMBL/GenBank/DDBJ whole genome shotgun (WGS) entry which is preliminary data.</text>
</comment>
<dbReference type="Proteomes" id="UP001548189">
    <property type="component" value="Unassembled WGS sequence"/>
</dbReference>
<gene>
    <name evidence="2" type="ORF">ABVT43_07340</name>
</gene>
<name>A0ABV2BT45_9GAMM</name>
<evidence type="ECO:0000259" key="1">
    <source>
        <dbReference type="Pfam" id="PF07791"/>
    </source>
</evidence>
<protein>
    <submittedName>
        <fullName evidence="2">DUF1629 domain-containing protein</fullName>
    </submittedName>
</protein>
<evidence type="ECO:0000313" key="2">
    <source>
        <dbReference type="EMBL" id="MET1254933.1"/>
    </source>
</evidence>
<accession>A0ABV2BT45</accession>
<dbReference type="InterPro" id="IPR012433">
    <property type="entry name" value="Imm11"/>
</dbReference>